<proteinExistence type="predicted"/>
<protein>
    <submittedName>
        <fullName evidence="1">Uncharacterized protein</fullName>
    </submittedName>
</protein>
<comment type="caution">
    <text evidence="1">The sequence shown here is derived from an EMBL/GenBank/DDBJ whole genome shotgun (WGS) entry which is preliminary data.</text>
</comment>
<dbReference type="RefSeq" id="WP_276236302.1">
    <property type="nucleotide sequence ID" value="NZ_CP119803.1"/>
</dbReference>
<dbReference type="Proteomes" id="UP001596398">
    <property type="component" value="Unassembled WGS sequence"/>
</dbReference>
<evidence type="ECO:0000313" key="2">
    <source>
        <dbReference type="Proteomes" id="UP001596398"/>
    </source>
</evidence>
<reference evidence="1 2" key="1">
    <citation type="journal article" date="2019" name="Int. J. Syst. Evol. Microbiol.">
        <title>The Global Catalogue of Microorganisms (GCM) 10K type strain sequencing project: providing services to taxonomists for standard genome sequencing and annotation.</title>
        <authorList>
            <consortium name="The Broad Institute Genomics Platform"/>
            <consortium name="The Broad Institute Genome Sequencing Center for Infectious Disease"/>
            <person name="Wu L."/>
            <person name="Ma J."/>
        </authorList>
    </citation>
    <scope>NUCLEOTIDE SEQUENCE [LARGE SCALE GENOMIC DNA]</scope>
    <source>
        <strain evidence="1 2">DT85</strain>
    </source>
</reference>
<name>A0ABD5ZTJ7_9EURY</name>
<evidence type="ECO:0000313" key="1">
    <source>
        <dbReference type="EMBL" id="MFC7236607.1"/>
    </source>
</evidence>
<dbReference type="GeneID" id="79268346"/>
<keyword evidence="2" id="KW-1185">Reference proteome</keyword>
<dbReference type="AlphaFoldDB" id="A0ABD5ZTJ7"/>
<gene>
    <name evidence="1" type="ORF">ACFQJ4_15005</name>
</gene>
<dbReference type="EMBL" id="JBHTAP010000002">
    <property type="protein sequence ID" value="MFC7236607.1"/>
    <property type="molecule type" value="Genomic_DNA"/>
</dbReference>
<sequence>MHRYTLGTKSLDDFMAAVARADGGWDERSYGLGIRGLLARAGVDA</sequence>
<organism evidence="1 2">
    <name type="scientific">Halosegnis marinus</name>
    <dbReference type="NCBI Taxonomy" id="3034023"/>
    <lineage>
        <taxon>Archaea</taxon>
        <taxon>Methanobacteriati</taxon>
        <taxon>Methanobacteriota</taxon>
        <taxon>Stenosarchaea group</taxon>
        <taxon>Halobacteria</taxon>
        <taxon>Halobacteriales</taxon>
        <taxon>Natronomonadaceae</taxon>
        <taxon>Halosegnis</taxon>
    </lineage>
</organism>
<accession>A0ABD5ZTJ7</accession>